<dbReference type="GeneID" id="43521285"/>
<name>A0A448TAS5_SERFO</name>
<dbReference type="RefSeq" id="WP_158645266.1">
    <property type="nucleotide sequence ID" value="NZ_CAMISM010000025.1"/>
</dbReference>
<gene>
    <name evidence="1" type="ORF">NCTC13193_05642</name>
</gene>
<dbReference type="Proteomes" id="UP000270487">
    <property type="component" value="Chromosome"/>
</dbReference>
<dbReference type="AlphaFoldDB" id="A0A448TAS5"/>
<proteinExistence type="predicted"/>
<organism evidence="1 2">
    <name type="scientific">Serratia fonticola</name>
    <dbReference type="NCBI Taxonomy" id="47917"/>
    <lineage>
        <taxon>Bacteria</taxon>
        <taxon>Pseudomonadati</taxon>
        <taxon>Pseudomonadota</taxon>
        <taxon>Gammaproteobacteria</taxon>
        <taxon>Enterobacterales</taxon>
        <taxon>Yersiniaceae</taxon>
        <taxon>Serratia</taxon>
    </lineage>
</organism>
<sequence length="45" mass="4702">MTSSDTLSNLQQGILTAIAAAKIPGTEHAQLRPVSPFDAYDGTVD</sequence>
<reference evidence="1 2" key="1">
    <citation type="submission" date="2018-12" db="EMBL/GenBank/DDBJ databases">
        <authorList>
            <consortium name="Pathogen Informatics"/>
        </authorList>
    </citation>
    <scope>NUCLEOTIDE SEQUENCE [LARGE SCALE GENOMIC DNA]</scope>
    <source>
        <strain evidence="1 2">NCTC13193</strain>
    </source>
</reference>
<evidence type="ECO:0000313" key="1">
    <source>
        <dbReference type="EMBL" id="VEI77081.1"/>
    </source>
</evidence>
<evidence type="ECO:0000313" key="2">
    <source>
        <dbReference type="Proteomes" id="UP000270487"/>
    </source>
</evidence>
<protein>
    <submittedName>
        <fullName evidence="1">Uncharacterized protein</fullName>
    </submittedName>
</protein>
<accession>A0A448TAS5</accession>
<dbReference type="EMBL" id="LR134492">
    <property type="protein sequence ID" value="VEI77081.1"/>
    <property type="molecule type" value="Genomic_DNA"/>
</dbReference>